<proteinExistence type="predicted"/>
<accession>A0A1M5EH67</accession>
<organism evidence="2 3">
    <name type="scientific">Geodermatophilus nigrescens</name>
    <dbReference type="NCBI Taxonomy" id="1070870"/>
    <lineage>
        <taxon>Bacteria</taxon>
        <taxon>Bacillati</taxon>
        <taxon>Actinomycetota</taxon>
        <taxon>Actinomycetes</taxon>
        <taxon>Geodermatophilales</taxon>
        <taxon>Geodermatophilaceae</taxon>
        <taxon>Geodermatophilus</taxon>
    </lineage>
</organism>
<protein>
    <submittedName>
        <fullName evidence="2">Uncharacterized protein</fullName>
    </submittedName>
</protein>
<dbReference type="AlphaFoldDB" id="A0A1M5EH67"/>
<dbReference type="OrthoDB" id="5198151at2"/>
<dbReference type="RefSeq" id="WP_073418705.1">
    <property type="nucleotide sequence ID" value="NZ_FQVX01000001.1"/>
</dbReference>
<feature type="signal peptide" evidence="1">
    <location>
        <begin position="1"/>
        <end position="25"/>
    </location>
</feature>
<dbReference type="EMBL" id="FQVX01000001">
    <property type="protein sequence ID" value="SHF78569.1"/>
    <property type="molecule type" value="Genomic_DNA"/>
</dbReference>
<evidence type="ECO:0000256" key="1">
    <source>
        <dbReference type="SAM" id="SignalP"/>
    </source>
</evidence>
<evidence type="ECO:0000313" key="2">
    <source>
        <dbReference type="EMBL" id="SHF78569.1"/>
    </source>
</evidence>
<keyword evidence="3" id="KW-1185">Reference proteome</keyword>
<gene>
    <name evidence="2" type="ORF">SAMN05444351_0792</name>
</gene>
<evidence type="ECO:0000313" key="3">
    <source>
        <dbReference type="Proteomes" id="UP000184471"/>
    </source>
</evidence>
<sequence>MRTVRVLVVAGTAGLLALAPGVAAAAPGGCQAFGANVSTLAQALGSQFGATASGVASSAPGAFPTLVVRPEQARFCGTG</sequence>
<dbReference type="Proteomes" id="UP000184471">
    <property type="component" value="Unassembled WGS sequence"/>
</dbReference>
<keyword evidence="1" id="KW-0732">Signal</keyword>
<name>A0A1M5EH67_9ACTN</name>
<feature type="chain" id="PRO_5013087227" evidence="1">
    <location>
        <begin position="26"/>
        <end position="79"/>
    </location>
</feature>
<reference evidence="2 3" key="1">
    <citation type="submission" date="2016-11" db="EMBL/GenBank/DDBJ databases">
        <authorList>
            <person name="Jaros S."/>
            <person name="Januszkiewicz K."/>
            <person name="Wedrychowicz H."/>
        </authorList>
    </citation>
    <scope>NUCLEOTIDE SEQUENCE [LARGE SCALE GENOMIC DNA]</scope>
    <source>
        <strain evidence="2 3">DSM 45408</strain>
    </source>
</reference>